<accession>A0ABP1Z2H5</accession>
<dbReference type="InterPro" id="IPR002559">
    <property type="entry name" value="Transposase_11"/>
</dbReference>
<dbReference type="NCBIfam" id="NF033559">
    <property type="entry name" value="transpos_IS1634"/>
    <property type="match status" value="1"/>
</dbReference>
<protein>
    <submittedName>
        <fullName evidence="2">Transposase</fullName>
    </submittedName>
</protein>
<dbReference type="SUPFAM" id="SSF53098">
    <property type="entry name" value="Ribonuclease H-like"/>
    <property type="match status" value="1"/>
</dbReference>
<dbReference type="Pfam" id="PF01609">
    <property type="entry name" value="DDE_Tnp_1"/>
    <property type="match status" value="1"/>
</dbReference>
<evidence type="ECO:0000313" key="3">
    <source>
        <dbReference type="Proteomes" id="UP000078599"/>
    </source>
</evidence>
<evidence type="ECO:0000313" key="2">
    <source>
        <dbReference type="EMBL" id="CQR26627.1"/>
    </source>
</evidence>
<dbReference type="PANTHER" id="PTHR34614">
    <property type="match status" value="1"/>
</dbReference>
<dbReference type="Proteomes" id="UP000078599">
    <property type="component" value="Unassembled WGS sequence"/>
</dbReference>
<gene>
    <name evidence="2" type="ORF">THICB1_100148</name>
</gene>
<reference evidence="2 3" key="1">
    <citation type="submission" date="2015-03" db="EMBL/GenBank/DDBJ databases">
        <authorList>
            <person name="Regsiter A."/>
            <person name="william w."/>
        </authorList>
    </citation>
    <scope>NUCLEOTIDE SEQUENCE [LARGE SCALE GENOMIC DNA]</scope>
    <source>
        <strain evidence="2 3">CB1</strain>
    </source>
</reference>
<keyword evidence="3" id="KW-1185">Reference proteome</keyword>
<comment type="caution">
    <text evidence="2">The sequence shown here is derived from an EMBL/GenBank/DDBJ whole genome shotgun (WGS) entry which is preliminary data.</text>
</comment>
<sequence>MADGLVYCGGMFIKITTSGGRRYVQLVESYRDESGRVKKRTVATLGRADQAGSQLESVIRGLQRLRSDTPPEAGAVATVADVRFESSRALGDVWALTELWDELGFGELRRVFGRTRSRIDVEALVRLMVLNRLCDPTSKLGVLRWLQTVALPRFAPKEVTHQHLLRAMDALVEHQDCVQAALAGLLRPLIDQDLSVVFYDMTTIGVEGQTELAGDLRQFGLSKDGGMRRQFMLGVVQTAEGLPLTHRVWEGNTAEAPTLSTVVQEVLALYPVKRVVLVADRGLLSLDNLEWLRGQRVGGTEQPLEFILAVPGRRYAEFSEILEPIHAQRCAAATREVLGETRWQDLRLVWAHDPRRALEQTAARRQHIGELTQEAQQRAGKLDAQEGGTAFRGRRLSDSGAKAWLYRAVSEAHLGSIIKVDLQSDLFTYVIDDKALARAELGDGKLLLVTNVPELSALEVLRRYKSLADIERGFKILKSEIEIAPVFHRLPDRIRAHALICFIALVLYRVMRMRLKDAGSKLSPERALEQLRRIQYHQVHLGGERRDGTSSLSDADHAILQGLKLPKPAIDDQLALL</sequence>
<proteinExistence type="predicted"/>
<organism evidence="2 3">
    <name type="scientific">Thiomonas arsenitoxydans (strain DSM 22701 / CIP 110005 / 3As)</name>
    <dbReference type="NCBI Taxonomy" id="426114"/>
    <lineage>
        <taxon>Bacteria</taxon>
        <taxon>Pseudomonadati</taxon>
        <taxon>Pseudomonadota</taxon>
        <taxon>Betaproteobacteria</taxon>
        <taxon>Burkholderiales</taxon>
        <taxon>Thiomonas</taxon>
    </lineage>
</organism>
<dbReference type="EMBL" id="CTRI01000002">
    <property type="protein sequence ID" value="CQR26627.1"/>
    <property type="molecule type" value="Genomic_DNA"/>
</dbReference>
<dbReference type="PANTHER" id="PTHR34614:SF2">
    <property type="entry name" value="TRANSPOSASE IS4-LIKE DOMAIN-CONTAINING PROTEIN"/>
    <property type="match status" value="1"/>
</dbReference>
<evidence type="ECO:0000259" key="1">
    <source>
        <dbReference type="Pfam" id="PF01609"/>
    </source>
</evidence>
<dbReference type="InterPro" id="IPR012337">
    <property type="entry name" value="RNaseH-like_sf"/>
</dbReference>
<name>A0ABP1Z2H5_THIA3</name>
<feature type="domain" description="Transposase IS4-like" evidence="1">
    <location>
        <begin position="193"/>
        <end position="507"/>
    </location>
</feature>
<dbReference type="InterPro" id="IPR047654">
    <property type="entry name" value="IS1634_transpos"/>
</dbReference>